<sequence>MPSLSGAAQVVRASGDKVVLIVGQGAQMGALTPQIADYGKISSRSGNVTIGFSGEDDVSASKPQGLVQEMLQRIVR</sequence>
<name>A0ACB8SWY0_9AGAM</name>
<dbReference type="EMBL" id="MU277217">
    <property type="protein sequence ID" value="KAI0060692.1"/>
    <property type="molecule type" value="Genomic_DNA"/>
</dbReference>
<evidence type="ECO:0000313" key="1">
    <source>
        <dbReference type="EMBL" id="KAI0060692.1"/>
    </source>
</evidence>
<organism evidence="1 2">
    <name type="scientific">Artomyces pyxidatus</name>
    <dbReference type="NCBI Taxonomy" id="48021"/>
    <lineage>
        <taxon>Eukaryota</taxon>
        <taxon>Fungi</taxon>
        <taxon>Dikarya</taxon>
        <taxon>Basidiomycota</taxon>
        <taxon>Agaricomycotina</taxon>
        <taxon>Agaricomycetes</taxon>
        <taxon>Russulales</taxon>
        <taxon>Auriscalpiaceae</taxon>
        <taxon>Artomyces</taxon>
    </lineage>
</organism>
<comment type="caution">
    <text evidence="1">The sequence shown here is derived from an EMBL/GenBank/DDBJ whole genome shotgun (WGS) entry which is preliminary data.</text>
</comment>
<accession>A0ACB8SWY0</accession>
<evidence type="ECO:0000313" key="2">
    <source>
        <dbReference type="Proteomes" id="UP000814140"/>
    </source>
</evidence>
<reference evidence="1" key="2">
    <citation type="journal article" date="2022" name="New Phytol.">
        <title>Evolutionary transition to the ectomycorrhizal habit in the genomes of a hyperdiverse lineage of mushroom-forming fungi.</title>
        <authorList>
            <person name="Looney B."/>
            <person name="Miyauchi S."/>
            <person name="Morin E."/>
            <person name="Drula E."/>
            <person name="Courty P.E."/>
            <person name="Kohler A."/>
            <person name="Kuo A."/>
            <person name="LaButti K."/>
            <person name="Pangilinan J."/>
            <person name="Lipzen A."/>
            <person name="Riley R."/>
            <person name="Andreopoulos W."/>
            <person name="He G."/>
            <person name="Johnson J."/>
            <person name="Nolan M."/>
            <person name="Tritt A."/>
            <person name="Barry K.W."/>
            <person name="Grigoriev I.V."/>
            <person name="Nagy L.G."/>
            <person name="Hibbett D."/>
            <person name="Henrissat B."/>
            <person name="Matheny P.B."/>
            <person name="Labbe J."/>
            <person name="Martin F.M."/>
        </authorList>
    </citation>
    <scope>NUCLEOTIDE SEQUENCE</scope>
    <source>
        <strain evidence="1">HHB10654</strain>
    </source>
</reference>
<reference evidence="1" key="1">
    <citation type="submission" date="2021-03" db="EMBL/GenBank/DDBJ databases">
        <authorList>
            <consortium name="DOE Joint Genome Institute"/>
            <person name="Ahrendt S."/>
            <person name="Looney B.P."/>
            <person name="Miyauchi S."/>
            <person name="Morin E."/>
            <person name="Drula E."/>
            <person name="Courty P.E."/>
            <person name="Chicoki N."/>
            <person name="Fauchery L."/>
            <person name="Kohler A."/>
            <person name="Kuo A."/>
            <person name="Labutti K."/>
            <person name="Pangilinan J."/>
            <person name="Lipzen A."/>
            <person name="Riley R."/>
            <person name="Andreopoulos W."/>
            <person name="He G."/>
            <person name="Johnson J."/>
            <person name="Barry K.W."/>
            <person name="Grigoriev I.V."/>
            <person name="Nagy L."/>
            <person name="Hibbett D."/>
            <person name="Henrissat B."/>
            <person name="Matheny P.B."/>
            <person name="Labbe J."/>
            <person name="Martin F."/>
        </authorList>
    </citation>
    <scope>NUCLEOTIDE SEQUENCE</scope>
    <source>
        <strain evidence="1">HHB10654</strain>
    </source>
</reference>
<gene>
    <name evidence="1" type="ORF">BV25DRAFT_1827564</name>
</gene>
<dbReference type="Proteomes" id="UP000814140">
    <property type="component" value="Unassembled WGS sequence"/>
</dbReference>
<proteinExistence type="predicted"/>
<protein>
    <submittedName>
        <fullName evidence="1">Uncharacterized protein</fullName>
    </submittedName>
</protein>
<keyword evidence="2" id="KW-1185">Reference proteome</keyword>